<feature type="domain" description="Duffy-antigen binding" evidence="2">
    <location>
        <begin position="1"/>
        <end position="115"/>
    </location>
</feature>
<organism evidence="4 5">
    <name type="scientific">Plasmodium falciparum UGT5.1</name>
    <dbReference type="NCBI Taxonomy" id="1237627"/>
    <lineage>
        <taxon>Eukaryota</taxon>
        <taxon>Sar</taxon>
        <taxon>Alveolata</taxon>
        <taxon>Apicomplexa</taxon>
        <taxon>Aconoidasida</taxon>
        <taxon>Haemosporida</taxon>
        <taxon>Plasmodiidae</taxon>
        <taxon>Plasmodium</taxon>
        <taxon>Plasmodium (Laverania)</taxon>
    </lineage>
</organism>
<dbReference type="EMBL" id="KE124658">
    <property type="protein sequence ID" value="EWC75194.1"/>
    <property type="molecule type" value="Genomic_DNA"/>
</dbReference>
<name>W7JK03_PLAFA</name>
<dbReference type="OrthoDB" id="379071at2759"/>
<accession>W7JK03</accession>
<dbReference type="GO" id="GO:0016020">
    <property type="term" value="C:membrane"/>
    <property type="evidence" value="ECO:0007669"/>
    <property type="project" value="InterPro"/>
</dbReference>
<protein>
    <submittedName>
        <fullName evidence="4">Uncharacterized protein</fullName>
    </submittedName>
</protein>
<proteinExistence type="predicted"/>
<dbReference type="Proteomes" id="UP000030697">
    <property type="component" value="Unassembled WGS sequence"/>
</dbReference>
<dbReference type="FunFam" id="1.10.1900.40:FF:000001">
    <property type="entry name" value="Erythrocyte membrane protein 1"/>
    <property type="match status" value="1"/>
</dbReference>
<feature type="domain" description="Plasmodium falciparum erythrocyte membrane protein 1 acidic terminal segment" evidence="3">
    <location>
        <begin position="628"/>
        <end position="1011"/>
    </location>
</feature>
<dbReference type="InterPro" id="IPR008602">
    <property type="entry name" value="Duffy-antigen-binding"/>
</dbReference>
<feature type="domain" description="Duffy-antigen binding" evidence="2">
    <location>
        <begin position="322"/>
        <end position="465"/>
    </location>
</feature>
<dbReference type="InterPro" id="IPR042202">
    <property type="entry name" value="Duffy-ag-bd_sf"/>
</dbReference>
<dbReference type="AlphaFoldDB" id="W7JK03"/>
<dbReference type="GO" id="GO:0046789">
    <property type="term" value="F:host cell surface receptor binding"/>
    <property type="evidence" value="ECO:0007669"/>
    <property type="project" value="InterPro"/>
</dbReference>
<feature type="region of interest" description="Disordered" evidence="1">
    <location>
        <begin position="586"/>
        <end position="614"/>
    </location>
</feature>
<evidence type="ECO:0000313" key="4">
    <source>
        <dbReference type="EMBL" id="EWC75194.1"/>
    </source>
</evidence>
<dbReference type="Gene3D" id="1.10.1900.40">
    <property type="entry name" value="Acidic terminal segments, variant surface antigen of PfEMP1"/>
    <property type="match status" value="2"/>
</dbReference>
<dbReference type="Gene3D" id="1.20.1310.20">
    <property type="entry name" value="Duffy-antigen binding domain"/>
    <property type="match status" value="2"/>
</dbReference>
<dbReference type="FunFam" id="1.10.1900.40:FF:000005">
    <property type="entry name" value="Erythrocyte membrane protein 1, PfEMP1"/>
    <property type="match status" value="1"/>
</dbReference>
<dbReference type="InterPro" id="IPR044932">
    <property type="entry name" value="PfEMP1_ATS_sf"/>
</dbReference>
<feature type="region of interest" description="Disordered" evidence="1">
    <location>
        <begin position="675"/>
        <end position="706"/>
    </location>
</feature>
<dbReference type="Pfam" id="PF15445">
    <property type="entry name" value="ATS"/>
    <property type="match status" value="1"/>
</dbReference>
<gene>
    <name evidence="4" type="ORF">C923_04150</name>
</gene>
<evidence type="ECO:0000259" key="3">
    <source>
        <dbReference type="Pfam" id="PF15445"/>
    </source>
</evidence>
<dbReference type="Gene3D" id="1.20.58.830">
    <property type="match status" value="2"/>
</dbReference>
<sequence length="1011" mass="117557">MCLQNVTRKHFYKKHDGKKKFKNALLSAAASEAKFLFNNYEDKHEALQAIKYTFADIGDIIKGKDMMDDMAYKKIKVKLEKVLDKTQNDPEKSSDWWEENKKHVWNVMLCGYQEAGGTIEPNDCNIPYEENTKQFLRWLIEWGRQVCKEKVIQKRLVDDICNNSKAFGSNSSNKLEENSCKTIAMVYDNWNKHAYNSLVQLNKEYKRYIGTSSNSQKITESSAEDYLKKTCKECNCSFSDIKKTYERSIKPDFEVLKDIVNKSSIPPDLEDIFNKYNGPYVSCPDSNLCIPYKNIPCFGNEHDDDTDWSPSFIKHNNRINKGVLLPPRRKHLCLRIYRAKFYHLRKEINNFKEFIFSSAFAEAKRLKKVYKDDNNKLLHAMKYSFSDIGNIVKGDDMMEGTASDNIAKIFKGKKYKETNRKKWWNENKYHVWESMLCGYRQDTGQITNNENCRFPDIESVPQFLRWFQEWTKIFCTKRNKLYDKMVSACENAQCDKKIGNVQGSDCMKACEKYKYYVLSKKKEYEIQSNKYDKEFKMTLKSKTAPEFLNVPCLSQYFSEKIKWENPYDTFDDDKHKGKCDCKKIESSAPVVPDSRPSSEKPEPPLLPPSDEPFDPTILQTTIPFGVAGTDSGYTDHYSDITSSSESEYEEMDINDIYAPRAPKYKTLIEVVLEPSGNNTTASGKNTPSDTQNDIPSGDTPNNKLTDNEWNTLKDEFISNMLQNQPNDVPNDYSSGDIPLNTQPNTLYFDKPDEKPFIMFIQDRNLLNGEEINYNINMSTNSMDDPKYVSNNVYSGIDLINDSLNGEPIDIYDELLKRKENELFGTNHVKQTSIHSVAKLTNSDPIHNQLELFHKWLDRHRDMCEQWENHHERLAKLKEEWENETHSGNIHTSDSNKTLNTDVSIQIHMDNPKPINEFTYVDSNPNQVDDTYVDSNPDNSSMDTILEDLDKPFNEPYYYDMYDDDIYYDVHDHDTSTVDSNAVNVPSKVQIEMDINTKLVKEKYPIADVWDI</sequence>
<evidence type="ECO:0000259" key="2">
    <source>
        <dbReference type="Pfam" id="PF05424"/>
    </source>
</evidence>
<reference evidence="4 5" key="1">
    <citation type="submission" date="2013-02" db="EMBL/GenBank/DDBJ databases">
        <title>The Genome Sequence of Plasmodium falciparum UGT5.1.</title>
        <authorList>
            <consortium name="The Broad Institute Genome Sequencing Platform"/>
            <consortium name="The Broad Institute Genome Sequencing Center for Infectious Disease"/>
            <person name="Neafsey D."/>
            <person name="Cheeseman I."/>
            <person name="Volkman S."/>
            <person name="Adams J."/>
            <person name="Walker B."/>
            <person name="Young S.K."/>
            <person name="Zeng Q."/>
            <person name="Gargeya S."/>
            <person name="Fitzgerald M."/>
            <person name="Haas B."/>
            <person name="Abouelleil A."/>
            <person name="Alvarado L."/>
            <person name="Arachchi H.M."/>
            <person name="Berlin A.M."/>
            <person name="Chapman S.B."/>
            <person name="Dewar J."/>
            <person name="Goldberg J."/>
            <person name="Griggs A."/>
            <person name="Gujja S."/>
            <person name="Hansen M."/>
            <person name="Howarth C."/>
            <person name="Imamovic A."/>
            <person name="Larimer J."/>
            <person name="McCowan C."/>
            <person name="Murphy C."/>
            <person name="Neiman D."/>
            <person name="Pearson M."/>
            <person name="Priest M."/>
            <person name="Roberts A."/>
            <person name="Saif S."/>
            <person name="Shea T."/>
            <person name="Sisk P."/>
            <person name="Sykes S."/>
            <person name="Wortman J."/>
            <person name="Nusbaum C."/>
            <person name="Birren B."/>
        </authorList>
    </citation>
    <scope>NUCLEOTIDE SEQUENCE [LARGE SCALE GENOMIC DNA]</scope>
    <source>
        <strain evidence="4 5">UGT5.1</strain>
    </source>
</reference>
<dbReference type="SUPFAM" id="SSF140924">
    <property type="entry name" value="Duffy binding domain-like"/>
    <property type="match status" value="2"/>
</dbReference>
<evidence type="ECO:0000313" key="5">
    <source>
        <dbReference type="Proteomes" id="UP000030697"/>
    </source>
</evidence>
<dbReference type="InterPro" id="IPR029211">
    <property type="entry name" value="PfEMP1_ATS"/>
</dbReference>
<evidence type="ECO:0000256" key="1">
    <source>
        <dbReference type="SAM" id="MobiDB-lite"/>
    </source>
</evidence>
<dbReference type="Pfam" id="PF05424">
    <property type="entry name" value="Duffy_binding"/>
    <property type="match status" value="2"/>
</dbReference>